<keyword evidence="6" id="KW-0547">Nucleotide-binding</keyword>
<evidence type="ECO:0000256" key="5">
    <source>
        <dbReference type="ARBA" id="ARBA00022694"/>
    </source>
</evidence>
<evidence type="ECO:0000256" key="1">
    <source>
        <dbReference type="ARBA" id="ARBA00001946"/>
    </source>
</evidence>
<evidence type="ECO:0000256" key="7">
    <source>
        <dbReference type="ARBA" id="ARBA00022840"/>
    </source>
</evidence>
<dbReference type="Pfam" id="PF01715">
    <property type="entry name" value="IPPT"/>
    <property type="match status" value="1"/>
</dbReference>
<dbReference type="EMBL" id="LNQE01000851">
    <property type="protein sequence ID" value="KUG24309.1"/>
    <property type="molecule type" value="Genomic_DNA"/>
</dbReference>
<evidence type="ECO:0000313" key="10">
    <source>
        <dbReference type="EMBL" id="KUG24309.1"/>
    </source>
</evidence>
<gene>
    <name evidence="10" type="ORF">ASZ90_005860</name>
</gene>
<evidence type="ECO:0000256" key="9">
    <source>
        <dbReference type="ARBA" id="ARBA00049563"/>
    </source>
</evidence>
<dbReference type="InterPro" id="IPR027417">
    <property type="entry name" value="P-loop_NTPase"/>
</dbReference>
<reference evidence="10" key="1">
    <citation type="journal article" date="2015" name="Proc. Natl. Acad. Sci. U.S.A.">
        <title>Networks of energetic and metabolic interactions define dynamics in microbial communities.</title>
        <authorList>
            <person name="Embree M."/>
            <person name="Liu J.K."/>
            <person name="Al-Bassam M.M."/>
            <person name="Zengler K."/>
        </authorList>
    </citation>
    <scope>NUCLEOTIDE SEQUENCE</scope>
</reference>
<keyword evidence="5" id="KW-0819">tRNA processing</keyword>
<evidence type="ECO:0000256" key="8">
    <source>
        <dbReference type="ARBA" id="ARBA00022842"/>
    </source>
</evidence>
<evidence type="ECO:0000256" key="4">
    <source>
        <dbReference type="ARBA" id="ARBA00022679"/>
    </source>
</evidence>
<proteinExistence type="inferred from homology"/>
<dbReference type="GO" id="GO:0005524">
    <property type="term" value="F:ATP binding"/>
    <property type="evidence" value="ECO:0007669"/>
    <property type="project" value="UniProtKB-KW"/>
</dbReference>
<comment type="catalytic activity">
    <reaction evidence="9">
        <text>adenosine(37) in tRNA + dimethylallyl diphosphate = N(6)-dimethylallyladenosine(37) in tRNA + diphosphate</text>
        <dbReference type="Rhea" id="RHEA:26482"/>
        <dbReference type="Rhea" id="RHEA-COMP:10162"/>
        <dbReference type="Rhea" id="RHEA-COMP:10375"/>
        <dbReference type="ChEBI" id="CHEBI:33019"/>
        <dbReference type="ChEBI" id="CHEBI:57623"/>
        <dbReference type="ChEBI" id="CHEBI:74411"/>
        <dbReference type="ChEBI" id="CHEBI:74415"/>
        <dbReference type="EC" id="2.5.1.75"/>
    </reaction>
</comment>
<dbReference type="PANTHER" id="PTHR11088">
    <property type="entry name" value="TRNA DIMETHYLALLYLTRANSFERASE"/>
    <property type="match status" value="1"/>
</dbReference>
<protein>
    <recommendedName>
        <fullName evidence="3">tRNA dimethylallyltransferase</fullName>
        <ecNumber evidence="3">2.5.1.75</ecNumber>
    </recommendedName>
</protein>
<evidence type="ECO:0000256" key="2">
    <source>
        <dbReference type="ARBA" id="ARBA00005842"/>
    </source>
</evidence>
<name>A0A0W8FTQ0_9ZZZZ</name>
<keyword evidence="7" id="KW-0067">ATP-binding</keyword>
<dbReference type="AlphaFoldDB" id="A0A0W8FTQ0"/>
<sequence>MAKNLIVILGPTASGKTRLAVRLAHDMRGEIISADSRQVYKRMNIGTGKDLNEYIINGREIPYHLIDIIEPEHEFNLFEFQNRFYEVFNNLIERKIVPVLVGGTGLYLESVLTGYNMPHAPADEKIREELSLKSKSELQEMLLALKPRMHNKTDLDDHGRLIRAIEIELVRNSANNHQRKRPHIDALVFGIRWERSNLRQRITERLKERLNQGMIEEVMKLQESGLTWTRLESFGLEYRFISRYLQKLITFEEMERRLNTAIHQFAKRQETWFRRMEKKGILINWITGNDYTLLKENVMKHWR</sequence>
<dbReference type="InterPro" id="IPR039657">
    <property type="entry name" value="Dimethylallyltransferase"/>
</dbReference>
<comment type="similarity">
    <text evidence="2">Belongs to the IPP transferase family.</text>
</comment>
<dbReference type="HAMAP" id="MF_00185">
    <property type="entry name" value="IPP_trans"/>
    <property type="match status" value="1"/>
</dbReference>
<dbReference type="NCBIfam" id="TIGR00174">
    <property type="entry name" value="miaA"/>
    <property type="match status" value="1"/>
</dbReference>
<comment type="cofactor">
    <cofactor evidence="1">
        <name>Mg(2+)</name>
        <dbReference type="ChEBI" id="CHEBI:18420"/>
    </cofactor>
</comment>
<dbReference type="GO" id="GO:0006400">
    <property type="term" value="P:tRNA modification"/>
    <property type="evidence" value="ECO:0007669"/>
    <property type="project" value="TreeGrafter"/>
</dbReference>
<keyword evidence="4 10" id="KW-0808">Transferase</keyword>
<keyword evidence="8" id="KW-0460">Magnesium</keyword>
<evidence type="ECO:0000256" key="3">
    <source>
        <dbReference type="ARBA" id="ARBA00012665"/>
    </source>
</evidence>
<dbReference type="EC" id="2.5.1.75" evidence="3"/>
<comment type="caution">
    <text evidence="10">The sequence shown here is derived from an EMBL/GenBank/DDBJ whole genome shotgun (WGS) entry which is preliminary data.</text>
</comment>
<dbReference type="GO" id="GO:0052381">
    <property type="term" value="F:tRNA dimethylallyltransferase activity"/>
    <property type="evidence" value="ECO:0007669"/>
    <property type="project" value="UniProtKB-EC"/>
</dbReference>
<dbReference type="InterPro" id="IPR018022">
    <property type="entry name" value="IPT"/>
</dbReference>
<organism evidence="10">
    <name type="scientific">hydrocarbon metagenome</name>
    <dbReference type="NCBI Taxonomy" id="938273"/>
    <lineage>
        <taxon>unclassified sequences</taxon>
        <taxon>metagenomes</taxon>
        <taxon>ecological metagenomes</taxon>
    </lineage>
</organism>
<dbReference type="SUPFAM" id="SSF52540">
    <property type="entry name" value="P-loop containing nucleoside triphosphate hydrolases"/>
    <property type="match status" value="1"/>
</dbReference>
<dbReference type="PANTHER" id="PTHR11088:SF60">
    <property type="entry name" value="TRNA DIMETHYLALLYLTRANSFERASE"/>
    <property type="match status" value="1"/>
</dbReference>
<evidence type="ECO:0000256" key="6">
    <source>
        <dbReference type="ARBA" id="ARBA00022741"/>
    </source>
</evidence>
<accession>A0A0W8FTQ0</accession>
<dbReference type="Gene3D" id="3.40.50.300">
    <property type="entry name" value="P-loop containing nucleotide triphosphate hydrolases"/>
    <property type="match status" value="1"/>
</dbReference>